<dbReference type="NCBIfam" id="TIGR04183">
    <property type="entry name" value="Por_Secre_tail"/>
    <property type="match status" value="1"/>
</dbReference>
<gene>
    <name evidence="2" type="ORF">CH330_00830</name>
</gene>
<protein>
    <recommendedName>
        <fullName evidence="1">FlgD/Vpr Ig-like domain-containing protein</fullName>
    </recommendedName>
</protein>
<dbReference type="Gene3D" id="2.130.10.10">
    <property type="entry name" value="YVTN repeat-like/Quinoprotein amine dehydrogenase"/>
    <property type="match status" value="2"/>
</dbReference>
<reference evidence="2 3" key="1">
    <citation type="submission" date="2017-07" db="EMBL/GenBank/DDBJ databases">
        <title>Recovery of genomes from metagenomes via a dereplication, aggregation, and scoring strategy.</title>
        <authorList>
            <person name="Sieber C.M."/>
            <person name="Probst A.J."/>
            <person name="Sharrar A."/>
            <person name="Thomas B.C."/>
            <person name="Hess M."/>
            <person name="Tringe S.G."/>
            <person name="Banfield J.F."/>
        </authorList>
    </citation>
    <scope>NUCLEOTIDE SEQUENCE [LARGE SCALE GENOMIC DNA]</scope>
    <source>
        <strain evidence="2">JGI_Cruoil_03_51_56</strain>
    </source>
</reference>
<dbReference type="InterPro" id="IPR015943">
    <property type="entry name" value="WD40/YVTN_repeat-like_dom_sf"/>
</dbReference>
<dbReference type="Gene3D" id="2.60.40.4070">
    <property type="match status" value="1"/>
</dbReference>
<dbReference type="Proteomes" id="UP000215559">
    <property type="component" value="Unassembled WGS sequence"/>
</dbReference>
<dbReference type="PANTHER" id="PTHR47197">
    <property type="entry name" value="PROTEIN NIRF"/>
    <property type="match status" value="1"/>
</dbReference>
<dbReference type="AlphaFoldDB" id="A0A235BXU0"/>
<accession>A0A235BXU0</accession>
<evidence type="ECO:0000313" key="2">
    <source>
        <dbReference type="EMBL" id="OYD17163.1"/>
    </source>
</evidence>
<dbReference type="InterPro" id="IPR051200">
    <property type="entry name" value="Host-pathogen_enzymatic-act"/>
</dbReference>
<sequence>MKNRTSGPLPILLAVCLIVAAGFGQFVEDSIGVGGAWVYSLVYSSETELVHGASNNGIFFTISCERNECISAFRLDRPYHLAYDSIDNKVYCTFSVGHGGEESLAVVDGWGHRLKAMPLEWATIPLWDPVSNRVYVSCGDRNRVAVIDCVTDSVIDYIRVGRWPSGMDLNTRHHKLYVRNWDGESVSIIDLETNEVIRTIRLDEVPEAGWYSSVVDKYYCHDSGEVVAIDGDGDSIVGRIPVLGCVVSAVGNNASNLVMFGVDVPGLDSVFVVDAVSDSVVSVLAVGRGPSSLAWSQATNLVYCANATSGNVSVIAGDGSRVVKTLRVGDYPSVVLTVPEFQRVYVGHYNSWYVYVIRDTATGIREQWHALLPLVSRLKAYPNPFRHKVTVEYSGAAERNAGVSVYSQDGSLVKKLKPGSTHQGKQRFVWDGTDAKGRKLAAGVYFYALDTGNKRLSRKVVLTGK</sequence>
<evidence type="ECO:0000259" key="1">
    <source>
        <dbReference type="Pfam" id="PF13860"/>
    </source>
</evidence>
<evidence type="ECO:0000313" key="3">
    <source>
        <dbReference type="Proteomes" id="UP000215559"/>
    </source>
</evidence>
<proteinExistence type="predicted"/>
<organism evidence="2 3">
    <name type="scientific">candidate division WOR-3 bacterium JGI_Cruoil_03_51_56</name>
    <dbReference type="NCBI Taxonomy" id="1973747"/>
    <lineage>
        <taxon>Bacteria</taxon>
        <taxon>Bacteria division WOR-3</taxon>
    </lineage>
</organism>
<dbReference type="EMBL" id="NOZP01000018">
    <property type="protein sequence ID" value="OYD17163.1"/>
    <property type="molecule type" value="Genomic_DNA"/>
</dbReference>
<dbReference type="InterPro" id="IPR011045">
    <property type="entry name" value="N2O_reductase_N"/>
</dbReference>
<name>A0A235BXU0_UNCW3</name>
<comment type="caution">
    <text evidence="2">The sequence shown here is derived from an EMBL/GenBank/DDBJ whole genome shotgun (WGS) entry which is preliminary data.</text>
</comment>
<dbReference type="Pfam" id="PF13860">
    <property type="entry name" value="FlgD_ig"/>
    <property type="match status" value="1"/>
</dbReference>
<feature type="domain" description="FlgD/Vpr Ig-like" evidence="1">
    <location>
        <begin position="389"/>
        <end position="447"/>
    </location>
</feature>
<dbReference type="InterPro" id="IPR025965">
    <property type="entry name" value="FlgD/Vpr_Ig-like"/>
</dbReference>
<dbReference type="InterPro" id="IPR026444">
    <property type="entry name" value="Secre_tail"/>
</dbReference>
<dbReference type="PANTHER" id="PTHR47197:SF3">
    <property type="entry name" value="DIHYDRO-HEME D1 DEHYDROGENASE"/>
    <property type="match status" value="1"/>
</dbReference>
<dbReference type="SUPFAM" id="SSF50974">
    <property type="entry name" value="Nitrous oxide reductase, N-terminal domain"/>
    <property type="match status" value="1"/>
</dbReference>